<organism evidence="2 3">
    <name type="scientific">Pelagomonas calceolata</name>
    <dbReference type="NCBI Taxonomy" id="35677"/>
    <lineage>
        <taxon>Eukaryota</taxon>
        <taxon>Sar</taxon>
        <taxon>Stramenopiles</taxon>
        <taxon>Ochrophyta</taxon>
        <taxon>Pelagophyceae</taxon>
        <taxon>Pelagomonadales</taxon>
        <taxon>Pelagomonadaceae</taxon>
        <taxon>Pelagomonas</taxon>
    </lineage>
</organism>
<reference evidence="2" key="1">
    <citation type="submission" date="2021-11" db="EMBL/GenBank/DDBJ databases">
        <authorList>
            <consortium name="Genoscope - CEA"/>
            <person name="William W."/>
        </authorList>
    </citation>
    <scope>NUCLEOTIDE SEQUENCE</scope>
</reference>
<accession>A0A8J2SNA4</accession>
<sequence>MLSYHACSLMGDAVRTNFAINRSPRRTVVTPCVAPSAFTSSSELGGSHAPRTDPSARSQRVCESDVFSSVRTTSSWGSSYKTSSLCQPMLEPTGYLLNSTGKSAGSNRSSPQIRRRRSTDSGLDRATHTGSRGSRKQPSLPTATLSRVSGLSSLCRLADRWQAANVSSSKKSSTTQRPSRAKARRASTSESSYSLCGRVSGGGWVGAKKLGRRSVGGVRAFALSNSTSNIVPRAAMAEKTVVPQQEYGHVGRDFAVAARPRVYPRYEAPCVLQRSKTVMASTALTARRRRPGQARVVRCKLRSTECS</sequence>
<gene>
    <name evidence="2" type="ORF">PECAL_2P27010</name>
</gene>
<feature type="compositionally biased region" description="Polar residues" evidence="1">
    <location>
        <begin position="96"/>
        <end position="112"/>
    </location>
</feature>
<feature type="region of interest" description="Disordered" evidence="1">
    <location>
        <begin position="165"/>
        <end position="191"/>
    </location>
</feature>
<evidence type="ECO:0000256" key="1">
    <source>
        <dbReference type="SAM" id="MobiDB-lite"/>
    </source>
</evidence>
<feature type="compositionally biased region" description="Polar residues" evidence="1">
    <location>
        <begin position="128"/>
        <end position="145"/>
    </location>
</feature>
<dbReference type="Proteomes" id="UP000789595">
    <property type="component" value="Unassembled WGS sequence"/>
</dbReference>
<proteinExistence type="predicted"/>
<feature type="compositionally biased region" description="Polar residues" evidence="1">
    <location>
        <begin position="165"/>
        <end position="178"/>
    </location>
</feature>
<comment type="caution">
    <text evidence="2">The sequence shown here is derived from an EMBL/GenBank/DDBJ whole genome shotgun (WGS) entry which is preliminary data.</text>
</comment>
<dbReference type="AlphaFoldDB" id="A0A8J2SNA4"/>
<protein>
    <submittedName>
        <fullName evidence="2">Uncharacterized protein</fullName>
    </submittedName>
</protein>
<dbReference type="EMBL" id="CAKKNE010000002">
    <property type="protein sequence ID" value="CAH0369574.1"/>
    <property type="molecule type" value="Genomic_DNA"/>
</dbReference>
<feature type="region of interest" description="Disordered" evidence="1">
    <location>
        <begin position="96"/>
        <end position="145"/>
    </location>
</feature>
<evidence type="ECO:0000313" key="2">
    <source>
        <dbReference type="EMBL" id="CAH0369574.1"/>
    </source>
</evidence>
<keyword evidence="3" id="KW-1185">Reference proteome</keyword>
<evidence type="ECO:0000313" key="3">
    <source>
        <dbReference type="Proteomes" id="UP000789595"/>
    </source>
</evidence>
<feature type="compositionally biased region" description="Basic and acidic residues" evidence="1">
    <location>
        <begin position="118"/>
        <end position="127"/>
    </location>
</feature>
<name>A0A8J2SNA4_9STRA</name>
<feature type="region of interest" description="Disordered" evidence="1">
    <location>
        <begin position="39"/>
        <end position="60"/>
    </location>
</feature>